<proteinExistence type="predicted"/>
<sequence>MVYGLFERGIITINSKLVKFWTVSMLTILDLFQFAWFLYGSVVVFVNDDGCSDLYNTMAKLSPRRYGDLVQEGALDITPTGNNLLANNLLPDVMGGAMTHLLNRLNSTTAAQPTATGACAICVADFEPDDQVLQLPCDPRKHVFHSSCVQEWLQRSQQCPMCRVNIVQAVDQHSQQV</sequence>
<dbReference type="eggNOG" id="KOG0800">
    <property type="taxonomic scope" value="Eukaryota"/>
</dbReference>
<name>A0A023B2W4_GRENI</name>
<evidence type="ECO:0000256" key="1">
    <source>
        <dbReference type="ARBA" id="ARBA00022723"/>
    </source>
</evidence>
<dbReference type="GO" id="GO:0008270">
    <property type="term" value="F:zinc ion binding"/>
    <property type="evidence" value="ECO:0007669"/>
    <property type="project" value="UniProtKB-KW"/>
</dbReference>
<evidence type="ECO:0000259" key="5">
    <source>
        <dbReference type="PROSITE" id="PS50089"/>
    </source>
</evidence>
<evidence type="ECO:0000256" key="3">
    <source>
        <dbReference type="ARBA" id="ARBA00022833"/>
    </source>
</evidence>
<dbReference type="GO" id="GO:0061630">
    <property type="term" value="F:ubiquitin protein ligase activity"/>
    <property type="evidence" value="ECO:0007669"/>
    <property type="project" value="TreeGrafter"/>
</dbReference>
<keyword evidence="1" id="KW-0479">Metal-binding</keyword>
<dbReference type="OrthoDB" id="9984778at2759"/>
<dbReference type="InterPro" id="IPR001841">
    <property type="entry name" value="Znf_RING"/>
</dbReference>
<protein>
    <submittedName>
        <fullName evidence="6">RING finger protein</fullName>
    </submittedName>
</protein>
<dbReference type="GO" id="GO:0005634">
    <property type="term" value="C:nucleus"/>
    <property type="evidence" value="ECO:0007669"/>
    <property type="project" value="TreeGrafter"/>
</dbReference>
<gene>
    <name evidence="6" type="ORF">GNI_115760</name>
</gene>
<dbReference type="CDD" id="cd16454">
    <property type="entry name" value="RING-H2_PA-TM-RING"/>
    <property type="match status" value="1"/>
</dbReference>
<accession>A0A023B2W4</accession>
<dbReference type="EMBL" id="AFNH02000860">
    <property type="protein sequence ID" value="EZG55248.1"/>
    <property type="molecule type" value="Genomic_DNA"/>
</dbReference>
<evidence type="ECO:0000313" key="6">
    <source>
        <dbReference type="EMBL" id="EZG55248.1"/>
    </source>
</evidence>
<keyword evidence="3" id="KW-0862">Zinc</keyword>
<reference evidence="6" key="1">
    <citation type="submission" date="2013-12" db="EMBL/GenBank/DDBJ databases">
        <authorList>
            <person name="Omoto C.K."/>
            <person name="Sibley D."/>
            <person name="Venepally P."/>
            <person name="Hadjithomas M."/>
            <person name="Karamycheva S."/>
            <person name="Brunk B."/>
            <person name="Roos D."/>
            <person name="Caler E."/>
            <person name="Lorenzi H."/>
        </authorList>
    </citation>
    <scope>NUCLEOTIDE SEQUENCE</scope>
</reference>
<evidence type="ECO:0000256" key="4">
    <source>
        <dbReference type="PROSITE-ProRule" id="PRU00175"/>
    </source>
</evidence>
<organism evidence="6 7">
    <name type="scientific">Gregarina niphandrodes</name>
    <name type="common">Septate eugregarine</name>
    <dbReference type="NCBI Taxonomy" id="110365"/>
    <lineage>
        <taxon>Eukaryota</taxon>
        <taxon>Sar</taxon>
        <taxon>Alveolata</taxon>
        <taxon>Apicomplexa</taxon>
        <taxon>Conoidasida</taxon>
        <taxon>Gregarinasina</taxon>
        <taxon>Eugregarinorida</taxon>
        <taxon>Gregarinidae</taxon>
        <taxon>Gregarina</taxon>
    </lineage>
</organism>
<dbReference type="Proteomes" id="UP000019763">
    <property type="component" value="Unassembled WGS sequence"/>
</dbReference>
<dbReference type="GeneID" id="22914120"/>
<dbReference type="InterPro" id="IPR051834">
    <property type="entry name" value="RING_finger_E3_ligase"/>
</dbReference>
<keyword evidence="2 4" id="KW-0863">Zinc-finger</keyword>
<evidence type="ECO:0000256" key="2">
    <source>
        <dbReference type="ARBA" id="ARBA00022771"/>
    </source>
</evidence>
<dbReference type="PANTHER" id="PTHR45931">
    <property type="entry name" value="SI:CH211-59O9.10"/>
    <property type="match status" value="1"/>
</dbReference>
<dbReference type="InterPro" id="IPR013083">
    <property type="entry name" value="Znf_RING/FYVE/PHD"/>
</dbReference>
<dbReference type="PROSITE" id="PS50089">
    <property type="entry name" value="ZF_RING_2"/>
    <property type="match status" value="1"/>
</dbReference>
<dbReference type="AlphaFoldDB" id="A0A023B2W4"/>
<dbReference type="VEuPathDB" id="CryptoDB:GNI_115760"/>
<dbReference type="RefSeq" id="XP_011131699.1">
    <property type="nucleotide sequence ID" value="XM_011133397.1"/>
</dbReference>
<dbReference type="Gene3D" id="3.30.40.10">
    <property type="entry name" value="Zinc/RING finger domain, C3HC4 (zinc finger)"/>
    <property type="match status" value="1"/>
</dbReference>
<comment type="caution">
    <text evidence="6">The sequence shown here is derived from an EMBL/GenBank/DDBJ whole genome shotgun (WGS) entry which is preliminary data.</text>
</comment>
<dbReference type="Pfam" id="PF13639">
    <property type="entry name" value="zf-RING_2"/>
    <property type="match status" value="1"/>
</dbReference>
<feature type="domain" description="RING-type" evidence="5">
    <location>
        <begin position="119"/>
        <end position="163"/>
    </location>
</feature>
<dbReference type="PANTHER" id="PTHR45931:SF3">
    <property type="entry name" value="RING ZINC FINGER-CONTAINING PROTEIN"/>
    <property type="match status" value="1"/>
</dbReference>
<evidence type="ECO:0000313" key="7">
    <source>
        <dbReference type="Proteomes" id="UP000019763"/>
    </source>
</evidence>
<dbReference type="GO" id="GO:0006511">
    <property type="term" value="P:ubiquitin-dependent protein catabolic process"/>
    <property type="evidence" value="ECO:0007669"/>
    <property type="project" value="TreeGrafter"/>
</dbReference>
<keyword evidence="7" id="KW-1185">Reference proteome</keyword>
<dbReference type="SUPFAM" id="SSF57850">
    <property type="entry name" value="RING/U-box"/>
    <property type="match status" value="1"/>
</dbReference>